<dbReference type="EMBL" id="CNFT01001208">
    <property type="protein sequence ID" value="CKT00786.1"/>
    <property type="molecule type" value="Genomic_DNA"/>
</dbReference>
<evidence type="ECO:0000313" key="7">
    <source>
        <dbReference type="Proteomes" id="UP000050164"/>
    </source>
</evidence>
<reference evidence="5 6" key="2">
    <citation type="submission" date="2015-03" db="EMBL/GenBank/DDBJ databases">
        <authorList>
            <consortium name="Pathogen Informatics"/>
        </authorList>
    </citation>
    <scope>NUCLEOTIDE SEQUENCE [LARGE SCALE GENOMIC DNA]</scope>
    <source>
        <strain evidence="3 7">Bir 185</strain>
        <strain evidence="2 6">G09901357</strain>
        <strain evidence="5">N09902308</strain>
    </source>
</reference>
<dbReference type="EMBL" id="CSBK01000751">
    <property type="protein sequence ID" value="COX86076.1"/>
    <property type="molecule type" value="Genomic_DNA"/>
</dbReference>
<feature type="region of interest" description="Disordered" evidence="1">
    <location>
        <begin position="21"/>
        <end position="67"/>
    </location>
</feature>
<gene>
    <name evidence="2" type="ORF">ERS007681_03426</name>
    <name evidence="4" type="ORF">ERS007739_01811</name>
    <name evidence="3" type="ORF">ERS027659_03845</name>
</gene>
<evidence type="ECO:0000313" key="4">
    <source>
        <dbReference type="EMBL" id="COX86076.1"/>
    </source>
</evidence>
<evidence type="ECO:0000256" key="1">
    <source>
        <dbReference type="SAM" id="MobiDB-lite"/>
    </source>
</evidence>
<dbReference type="EMBL" id="CFOE01000592">
    <property type="protein sequence ID" value="CFE43501.1"/>
    <property type="molecule type" value="Genomic_DNA"/>
</dbReference>
<proteinExistence type="predicted"/>
<organism evidence="2 6">
    <name type="scientific">Mycobacterium tuberculosis</name>
    <dbReference type="NCBI Taxonomy" id="1773"/>
    <lineage>
        <taxon>Bacteria</taxon>
        <taxon>Bacillati</taxon>
        <taxon>Actinomycetota</taxon>
        <taxon>Actinomycetes</taxon>
        <taxon>Mycobacteriales</taxon>
        <taxon>Mycobacteriaceae</taxon>
        <taxon>Mycobacterium</taxon>
        <taxon>Mycobacterium tuberculosis complex</taxon>
    </lineage>
</organism>
<name>A0A654TCV1_MYCTX</name>
<accession>A0A654TCV1</accession>
<sequence>MASRSPLLTLFNLVSRLPRRGRISKPRPNALSCAARRGEDVPTNDPTGNSPSVSPSRATTASRGSLRGGIAATVNLGSAAVGKSLYECTAASTRPASIASRNAVVKTPTPRLAIGAMDRSPSVLMVTNSAEWPPAMRASLTVAA</sequence>
<dbReference type="AlphaFoldDB" id="A0A654TCV1"/>
<protein>
    <submittedName>
        <fullName evidence="2">Uncharacterized protein</fullName>
    </submittedName>
</protein>
<reference evidence="4" key="1">
    <citation type="submission" date="2015-03" db="EMBL/GenBank/DDBJ databases">
        <authorList>
            <consortium name="Pathogen Informatics"/>
            <person name="Murphy D."/>
        </authorList>
    </citation>
    <scope>NUCLEOTIDE SEQUENCE</scope>
    <source>
        <strain evidence="4">N09902308</strain>
    </source>
</reference>
<dbReference type="Proteomes" id="UP000048289">
    <property type="component" value="Unassembled WGS sequence"/>
</dbReference>
<dbReference type="Proteomes" id="UP000050164">
    <property type="component" value="Unassembled WGS sequence"/>
</dbReference>
<evidence type="ECO:0000313" key="5">
    <source>
        <dbReference type="Proteomes" id="UP000039021"/>
    </source>
</evidence>
<evidence type="ECO:0000313" key="6">
    <source>
        <dbReference type="Proteomes" id="UP000048289"/>
    </source>
</evidence>
<feature type="compositionally biased region" description="Polar residues" evidence="1">
    <location>
        <begin position="44"/>
        <end position="63"/>
    </location>
</feature>
<evidence type="ECO:0000313" key="2">
    <source>
        <dbReference type="EMBL" id="CFE43501.1"/>
    </source>
</evidence>
<evidence type="ECO:0000313" key="3">
    <source>
        <dbReference type="EMBL" id="CKT00786.1"/>
    </source>
</evidence>
<dbReference type="Proteomes" id="UP000039021">
    <property type="component" value="Unassembled WGS sequence"/>
</dbReference>